<keyword evidence="5" id="KW-0411">Iron-sulfur</keyword>
<dbReference type="Proteomes" id="UP000887540">
    <property type="component" value="Unplaced"/>
</dbReference>
<dbReference type="GO" id="GO:0051539">
    <property type="term" value="F:4 iron, 4 sulfur cluster binding"/>
    <property type="evidence" value="ECO:0007669"/>
    <property type="project" value="UniProtKB-KW"/>
</dbReference>
<feature type="transmembrane region" description="Helical" evidence="6">
    <location>
        <begin position="82"/>
        <end position="100"/>
    </location>
</feature>
<keyword evidence="6" id="KW-1133">Transmembrane helix</keyword>
<evidence type="ECO:0000313" key="7">
    <source>
        <dbReference type="Proteomes" id="UP000887540"/>
    </source>
</evidence>
<dbReference type="Gene3D" id="3.50.50.60">
    <property type="entry name" value="FAD/NAD(P)-binding domain"/>
    <property type="match status" value="1"/>
</dbReference>
<keyword evidence="4" id="KW-0408">Iron</keyword>
<dbReference type="GO" id="GO:0046872">
    <property type="term" value="F:metal ion binding"/>
    <property type="evidence" value="ECO:0007669"/>
    <property type="project" value="UniProtKB-KW"/>
</dbReference>
<proteinExistence type="predicted"/>
<dbReference type="Pfam" id="PF10326">
    <property type="entry name" value="7TM_GPCR_Str"/>
    <property type="match status" value="1"/>
</dbReference>
<dbReference type="Pfam" id="PF12831">
    <property type="entry name" value="FAD_oxidored"/>
    <property type="match status" value="1"/>
</dbReference>
<evidence type="ECO:0000256" key="5">
    <source>
        <dbReference type="ARBA" id="ARBA00023014"/>
    </source>
</evidence>
<evidence type="ECO:0000256" key="2">
    <source>
        <dbReference type="ARBA" id="ARBA00022723"/>
    </source>
</evidence>
<accession>A0A914D906</accession>
<keyword evidence="7" id="KW-1185">Reference proteome</keyword>
<evidence type="ECO:0000313" key="8">
    <source>
        <dbReference type="WBParaSite" id="ACRNAN_scaffold1989.g27677.t1"/>
    </source>
</evidence>
<dbReference type="InterPro" id="IPR036188">
    <property type="entry name" value="FAD/NAD-bd_sf"/>
</dbReference>
<evidence type="ECO:0000256" key="6">
    <source>
        <dbReference type="SAM" id="Phobius"/>
    </source>
</evidence>
<dbReference type="InterPro" id="IPR039650">
    <property type="entry name" value="HdrA-like"/>
</dbReference>
<dbReference type="PANTHER" id="PTHR43498">
    <property type="entry name" value="FERREDOXIN:COB-COM HETERODISULFIDE REDUCTASE SUBUNIT A"/>
    <property type="match status" value="1"/>
</dbReference>
<dbReference type="SUPFAM" id="SSF51905">
    <property type="entry name" value="FAD/NAD(P)-binding domain"/>
    <property type="match status" value="1"/>
</dbReference>
<feature type="transmembrane region" description="Helical" evidence="6">
    <location>
        <begin position="21"/>
        <end position="41"/>
    </location>
</feature>
<dbReference type="GO" id="GO:0016491">
    <property type="term" value="F:oxidoreductase activity"/>
    <property type="evidence" value="ECO:0007669"/>
    <property type="project" value="UniProtKB-KW"/>
</dbReference>
<feature type="transmembrane region" description="Helical" evidence="6">
    <location>
        <begin position="47"/>
        <end position="70"/>
    </location>
</feature>
<evidence type="ECO:0000256" key="4">
    <source>
        <dbReference type="ARBA" id="ARBA00023004"/>
    </source>
</evidence>
<evidence type="ECO:0000256" key="3">
    <source>
        <dbReference type="ARBA" id="ARBA00023002"/>
    </source>
</evidence>
<reference evidence="8" key="1">
    <citation type="submission" date="2022-11" db="UniProtKB">
        <authorList>
            <consortium name="WormBaseParasite"/>
        </authorList>
    </citation>
    <scope>IDENTIFICATION</scope>
</reference>
<keyword evidence="3" id="KW-0560">Oxidoreductase</keyword>
<dbReference type="AlphaFoldDB" id="A0A914D906"/>
<dbReference type="WBParaSite" id="ACRNAN_scaffold1989.g27677.t1">
    <property type="protein sequence ID" value="ACRNAN_scaffold1989.g27677.t1"/>
    <property type="gene ID" value="ACRNAN_scaffold1989.g27677"/>
</dbReference>
<keyword evidence="1" id="KW-0004">4Fe-4S</keyword>
<evidence type="ECO:0000256" key="1">
    <source>
        <dbReference type="ARBA" id="ARBA00022485"/>
    </source>
</evidence>
<feature type="transmembrane region" description="Helical" evidence="6">
    <location>
        <begin position="106"/>
        <end position="127"/>
    </location>
</feature>
<protein>
    <submittedName>
        <fullName evidence="8">FAD-dependent oxidoreductase</fullName>
    </submittedName>
</protein>
<sequence>MSKRTREAQRQLNYALIMQSISPLITVFLPTTITGTCLLLRLETSGIGILIMCAVGWITAINPTSAILFVAPYRQAFLSSGYYLLTLLLLYTTSLTTAQTTKNYDVVVYGATGSGVIAAVTAARGGVHVALVEPKRHIGGMVSGGLSTTDIGNASVIGGYVQEIYRRGAAYYNIDFTWYLEPHIAEKVFNDMVNEAGVEVFYNSRLKEQNGVMKQGGKIVSITTENNVTFQAKVFIDATYEGDLMAFAGVSYIVGREGQSQYGESRAGIRK</sequence>
<keyword evidence="2" id="KW-0479">Metal-binding</keyword>
<organism evidence="7 8">
    <name type="scientific">Acrobeloides nanus</name>
    <dbReference type="NCBI Taxonomy" id="290746"/>
    <lineage>
        <taxon>Eukaryota</taxon>
        <taxon>Metazoa</taxon>
        <taxon>Ecdysozoa</taxon>
        <taxon>Nematoda</taxon>
        <taxon>Chromadorea</taxon>
        <taxon>Rhabditida</taxon>
        <taxon>Tylenchina</taxon>
        <taxon>Cephalobomorpha</taxon>
        <taxon>Cephaloboidea</taxon>
        <taxon>Cephalobidae</taxon>
        <taxon>Acrobeloides</taxon>
    </lineage>
</organism>
<keyword evidence="6" id="KW-0472">Membrane</keyword>
<dbReference type="InterPro" id="IPR019428">
    <property type="entry name" value="7TM_GPCR_serpentine_rcpt_Str"/>
</dbReference>
<name>A0A914D906_9BILA</name>
<dbReference type="PANTHER" id="PTHR43498:SF1">
    <property type="entry name" value="COB--COM HETERODISULFIDE REDUCTASE IRON-SULFUR SUBUNIT A"/>
    <property type="match status" value="1"/>
</dbReference>
<keyword evidence="6" id="KW-0812">Transmembrane</keyword>